<comment type="caution">
    <text evidence="1">The sequence shown here is derived from an EMBL/GenBank/DDBJ whole genome shotgun (WGS) entry which is preliminary data.</text>
</comment>
<dbReference type="EMBL" id="BAAACW010000021">
    <property type="protein sequence ID" value="GAA0353857.1"/>
    <property type="molecule type" value="Genomic_DNA"/>
</dbReference>
<organism evidence="1 2">
    <name type="scientific">Alkalibacterium iburiense</name>
    <dbReference type="NCBI Taxonomy" id="290589"/>
    <lineage>
        <taxon>Bacteria</taxon>
        <taxon>Bacillati</taxon>
        <taxon>Bacillota</taxon>
        <taxon>Bacilli</taxon>
        <taxon>Lactobacillales</taxon>
        <taxon>Carnobacteriaceae</taxon>
        <taxon>Alkalibacterium</taxon>
    </lineage>
</organism>
<protein>
    <submittedName>
        <fullName evidence="1">Uncharacterized protein</fullName>
    </submittedName>
</protein>
<gene>
    <name evidence="1" type="ORF">GCM10008932_03630</name>
</gene>
<reference evidence="2" key="1">
    <citation type="journal article" date="2019" name="Int. J. Syst. Evol. Microbiol.">
        <title>The Global Catalogue of Microorganisms (GCM) 10K type strain sequencing project: providing services to taxonomists for standard genome sequencing and annotation.</title>
        <authorList>
            <consortium name="The Broad Institute Genomics Platform"/>
            <consortium name="The Broad Institute Genome Sequencing Center for Infectious Disease"/>
            <person name="Wu L."/>
            <person name="Ma J."/>
        </authorList>
    </citation>
    <scope>NUCLEOTIDE SEQUENCE [LARGE SCALE GENOMIC DNA]</scope>
    <source>
        <strain evidence="2">JCM 12662</strain>
    </source>
</reference>
<proteinExistence type="predicted"/>
<dbReference type="Proteomes" id="UP001501166">
    <property type="component" value="Unassembled WGS sequence"/>
</dbReference>
<sequence>MKKKKILIITLTTLFLTIGGFALYMALNYLLHDDYKNWIEPPAVAQEGIEFTALSDSARDIPDMILAAENDQFKLYTNPTTSHVAIYDKDSGMTAYSNPVDLEQDELATGSNRSELQSQIVIDYFDSNRNRVRVNNYDMSIASEQFTLEHIEDGIRYTYVLADNTSETGIVPVTISETELEERILSQLDESDARNIRVNYGPSDSEEGELVLLEGTIRSAIKLDRMNQLFEKAGFTQEDYDALLAEEGESERLSFTVALEYTLTDSGLKVDMPSELIEESEGSSIASIEVLKFFGAQGLDKEGYMLVPNGSGSLIYLNNGKKTDPYSQYVYDLDISSKGYVTTEEREIARLPIFGIKNETGGILAVIQSGDSLSQIKADVAQRLNSYNYVYPTIALRGTEQLSMFGITGNEADLPVVERDRYDVTFSIEYTLLPGEDITYSDMATVYRNQLLEEKRLVKQADMENLPFYLDIVGGVQKQKEILGVPYTSMEIMTSFEEAQSIVHRLTEQDVTNIRLNYLGWFNGGYYHDAPQKIRDVRKLGGQRDMEALKETVEGTGGKLYGDVAFQQVSRTSKNYNLALESAKYYSGMAVVRGKVNPQTVRETASLGYDEAIYSIVSPKFLNRYVGKFADNVVDYPLSGVSLRDLGDVLSSDKKRTEVINRESSKQVVEQAFNQLSETEKSLMVKGGNAYSLPYAEDLISVPTKGAGFHIVDTHIPFYQMVVHGSIPYTGEPINLSGEVDYTRTLLDLIETGSAPRYALSYVNSVEMKYTSLNHYYSTDHNTWVEQASEMYEVVNEALKPVINSAMTSHEVLENGVRKITYDNGHVFYVNRSNEEVEVDGVTIQAMNFEQTEEGR</sequence>
<dbReference type="Pfam" id="PF18952">
    <property type="entry name" value="DUF5696"/>
    <property type="match status" value="1"/>
</dbReference>
<evidence type="ECO:0000313" key="2">
    <source>
        <dbReference type="Proteomes" id="UP001501166"/>
    </source>
</evidence>
<keyword evidence="2" id="KW-1185">Reference proteome</keyword>
<accession>A0ABP3GVK0</accession>
<evidence type="ECO:0000313" key="1">
    <source>
        <dbReference type="EMBL" id="GAA0353857.1"/>
    </source>
</evidence>
<dbReference type="RefSeq" id="WP_343753413.1">
    <property type="nucleotide sequence ID" value="NZ_BAAACW010000021.1"/>
</dbReference>
<name>A0ABP3GVK0_9LACT</name>
<dbReference type="InterPro" id="IPR043751">
    <property type="entry name" value="DUF5696"/>
</dbReference>